<dbReference type="Proteomes" id="UP001642483">
    <property type="component" value="Unassembled WGS sequence"/>
</dbReference>
<evidence type="ECO:0000313" key="2">
    <source>
        <dbReference type="Proteomes" id="UP001642483"/>
    </source>
</evidence>
<keyword evidence="2" id="KW-1185">Reference proteome</keyword>
<organism evidence="1 2">
    <name type="scientific">Clavelina lepadiformis</name>
    <name type="common">Light-bulb sea squirt</name>
    <name type="synonym">Ascidia lepadiformis</name>
    <dbReference type="NCBI Taxonomy" id="159417"/>
    <lineage>
        <taxon>Eukaryota</taxon>
        <taxon>Metazoa</taxon>
        <taxon>Chordata</taxon>
        <taxon>Tunicata</taxon>
        <taxon>Ascidiacea</taxon>
        <taxon>Aplousobranchia</taxon>
        <taxon>Clavelinidae</taxon>
        <taxon>Clavelina</taxon>
    </lineage>
</organism>
<accession>A0ABP0GCN2</accession>
<proteinExistence type="predicted"/>
<evidence type="ECO:0000313" key="1">
    <source>
        <dbReference type="EMBL" id="CAK8688606.1"/>
    </source>
</evidence>
<dbReference type="EMBL" id="CAWYQH010000108">
    <property type="protein sequence ID" value="CAK8688606.1"/>
    <property type="molecule type" value="Genomic_DNA"/>
</dbReference>
<gene>
    <name evidence="1" type="ORF">CVLEPA_LOCUS20602</name>
</gene>
<protein>
    <submittedName>
        <fullName evidence="1">Uncharacterized protein</fullName>
    </submittedName>
</protein>
<name>A0ABP0GCN2_CLALP</name>
<comment type="caution">
    <text evidence="1">The sequence shown here is derived from an EMBL/GenBank/DDBJ whole genome shotgun (WGS) entry which is preliminary data.</text>
</comment>
<sequence length="145" mass="16431">MWNVLTAVVRTNERLDFSRRVCFFADAKSWSGADGMLLLGNEREIKVALSRRTQAGVIPVRMGKLCNDVGGRLSSHWALLLFATIESTFPTRGRWIAPCWKIFSVNLGLDPQFQSGEVTKAQTKHVILLPPDIWEENRKTKSPKF</sequence>
<reference evidence="1 2" key="1">
    <citation type="submission" date="2024-02" db="EMBL/GenBank/DDBJ databases">
        <authorList>
            <person name="Daric V."/>
            <person name="Darras S."/>
        </authorList>
    </citation>
    <scope>NUCLEOTIDE SEQUENCE [LARGE SCALE GENOMIC DNA]</scope>
</reference>